<sequence length="20" mass="2230">MEDNKANTPPSLLGIDRRMA</sequence>
<reference evidence="2" key="2">
    <citation type="journal article" date="2015" name="Fish Shellfish Immunol.">
        <title>Early steps in the European eel (Anguilla anguilla)-Vibrio vulnificus interaction in the gills: Role of the RtxA13 toxin.</title>
        <authorList>
            <person name="Callol A."/>
            <person name="Pajuelo D."/>
            <person name="Ebbesson L."/>
            <person name="Teles M."/>
            <person name="MacKenzie S."/>
            <person name="Amaro C."/>
        </authorList>
    </citation>
    <scope>NUCLEOTIDE SEQUENCE</scope>
</reference>
<reference evidence="2" key="1">
    <citation type="submission" date="2014-11" db="EMBL/GenBank/DDBJ databases">
        <authorList>
            <person name="Amaro Gonzalez C."/>
        </authorList>
    </citation>
    <scope>NUCLEOTIDE SEQUENCE</scope>
</reference>
<proteinExistence type="predicted"/>
<accession>A0A0E9Y187</accession>
<dbReference type="AlphaFoldDB" id="A0A0E9Y187"/>
<protein>
    <submittedName>
        <fullName evidence="2">Uncharacterized protein</fullName>
    </submittedName>
</protein>
<evidence type="ECO:0000313" key="2">
    <source>
        <dbReference type="EMBL" id="JAI07861.1"/>
    </source>
</evidence>
<feature type="region of interest" description="Disordered" evidence="1">
    <location>
        <begin position="1"/>
        <end position="20"/>
    </location>
</feature>
<evidence type="ECO:0000256" key="1">
    <source>
        <dbReference type="SAM" id="MobiDB-lite"/>
    </source>
</evidence>
<dbReference type="EMBL" id="GBXM01000717">
    <property type="protein sequence ID" value="JAI07861.1"/>
    <property type="molecule type" value="Transcribed_RNA"/>
</dbReference>
<feature type="compositionally biased region" description="Polar residues" evidence="1">
    <location>
        <begin position="1"/>
        <end position="10"/>
    </location>
</feature>
<organism evidence="2">
    <name type="scientific">Anguilla anguilla</name>
    <name type="common">European freshwater eel</name>
    <name type="synonym">Muraena anguilla</name>
    <dbReference type="NCBI Taxonomy" id="7936"/>
    <lineage>
        <taxon>Eukaryota</taxon>
        <taxon>Metazoa</taxon>
        <taxon>Chordata</taxon>
        <taxon>Craniata</taxon>
        <taxon>Vertebrata</taxon>
        <taxon>Euteleostomi</taxon>
        <taxon>Actinopterygii</taxon>
        <taxon>Neopterygii</taxon>
        <taxon>Teleostei</taxon>
        <taxon>Anguilliformes</taxon>
        <taxon>Anguillidae</taxon>
        <taxon>Anguilla</taxon>
    </lineage>
</organism>
<name>A0A0E9Y187_ANGAN</name>